<dbReference type="Proteomes" id="UP001359485">
    <property type="component" value="Unassembled WGS sequence"/>
</dbReference>
<dbReference type="SUPFAM" id="SSF57667">
    <property type="entry name" value="beta-beta-alpha zinc fingers"/>
    <property type="match status" value="2"/>
</dbReference>
<dbReference type="Pfam" id="PF00096">
    <property type="entry name" value="zf-C2H2"/>
    <property type="match status" value="3"/>
</dbReference>
<sequence length="864" mass="97774">MTTKVFHDIPEVCAEEICGSEETISAVGDDFLEPEYNHPITRSHTNLQEKAEEELHRLTSTRSRADSGALLDMLAEVASQKLLFSPMKRKSGYDLQKTDKDCSLTVSQVKSLSTNQLIKLFSTTEFNEIKKLYSFHCSFDQNCNAKFISFGNENRAKEKFKKHLFLHLETLKVNETNALRKSGRQKSVGSGNKKKIINFNKTDIENEENDEDDSDGGEIDEDNDDVDQDGGEDDTESLKRPKISWDEQTLLTDLNVVPATDSKVEVEMVTEETTPVDLNIVAENSAALDLNKLIAGLSEKMGVSGIVGEHGYFTAEKPVKIECTNSTKTEEKSEPLTEVKVFHPSEELRHFMDIETKDTVMVCVLEGNSVVLKHLPPVGQQIDVESTTSDENRSKLEYNVIRSSDLPVIANNRTDTRPPPTAYLDPSALWELNHGIHIERDEFHQARKPKGKAKFIGQSKIEKERALEAIEAIRKKTGGGGLDTLQCTICQPPRAFTAPTTLISHYRSHAGIKPYECRICNAVFTRQHSLNYHMLIHTNQTRFTCQDCGRKFRHPSHFKEHRRRHTGESPFECSDCLMRFKTRNTYKRHLRTRHGKVLTTSGGLIILSEDEFQMVRTVPRQNVTPVKRGRPRKINSTSSEYEQENILYDENTIDAIDEDIQALHQLEIVTSHESNYESFSKENSMDIDEMPVDFITDENDETGNCNANAAYEEIVKEAVRLEKAEREKKLQIQPKECIQPKFILQNKPHNQSDEETIIIETEDPLTGSGLYLATLEDGETVLVNTNNDDDEDDGEDEGEEGDDEDIACNQEVNLGFKVVEVGRPHKYRTDNLAQFSNDCLVDNNFCGGSNSEPTVIVIKNEPFT</sequence>
<evidence type="ECO:0000313" key="11">
    <source>
        <dbReference type="Proteomes" id="UP001359485"/>
    </source>
</evidence>
<organism evidence="10 11">
    <name type="scientific">Polyplax serrata</name>
    <name type="common">Common mouse louse</name>
    <dbReference type="NCBI Taxonomy" id="468196"/>
    <lineage>
        <taxon>Eukaryota</taxon>
        <taxon>Metazoa</taxon>
        <taxon>Ecdysozoa</taxon>
        <taxon>Arthropoda</taxon>
        <taxon>Hexapoda</taxon>
        <taxon>Insecta</taxon>
        <taxon>Pterygota</taxon>
        <taxon>Neoptera</taxon>
        <taxon>Paraneoptera</taxon>
        <taxon>Psocodea</taxon>
        <taxon>Troctomorpha</taxon>
        <taxon>Phthiraptera</taxon>
        <taxon>Anoplura</taxon>
        <taxon>Polyplacidae</taxon>
        <taxon>Polyplax</taxon>
    </lineage>
</organism>
<feature type="domain" description="C2H2-type" evidence="9">
    <location>
        <begin position="571"/>
        <end position="594"/>
    </location>
</feature>
<evidence type="ECO:0000256" key="4">
    <source>
        <dbReference type="ARBA" id="ARBA00022771"/>
    </source>
</evidence>
<evidence type="ECO:0000313" key="10">
    <source>
        <dbReference type="EMBL" id="KAK6621670.1"/>
    </source>
</evidence>
<dbReference type="PROSITE" id="PS00028">
    <property type="entry name" value="ZINC_FINGER_C2H2_1"/>
    <property type="match status" value="3"/>
</dbReference>
<comment type="subcellular location">
    <subcellularLocation>
        <location evidence="1">Nucleus</location>
    </subcellularLocation>
</comment>
<keyword evidence="3" id="KW-0677">Repeat</keyword>
<dbReference type="PANTHER" id="PTHR24394:SF44">
    <property type="entry name" value="ZINC FINGER PROTEIN 271-LIKE"/>
    <property type="match status" value="1"/>
</dbReference>
<dbReference type="InterPro" id="IPR013087">
    <property type="entry name" value="Znf_C2H2_type"/>
</dbReference>
<feature type="domain" description="C2H2-type" evidence="9">
    <location>
        <begin position="515"/>
        <end position="542"/>
    </location>
</feature>
<feature type="compositionally biased region" description="Acidic residues" evidence="8">
    <location>
        <begin position="787"/>
        <end position="805"/>
    </location>
</feature>
<evidence type="ECO:0000256" key="7">
    <source>
        <dbReference type="PROSITE-ProRule" id="PRU00042"/>
    </source>
</evidence>
<feature type="region of interest" description="Disordered" evidence="8">
    <location>
        <begin position="783"/>
        <end position="805"/>
    </location>
</feature>
<keyword evidence="4 7" id="KW-0863">Zinc-finger</keyword>
<keyword evidence="6" id="KW-0539">Nucleus</keyword>
<evidence type="ECO:0000256" key="1">
    <source>
        <dbReference type="ARBA" id="ARBA00004123"/>
    </source>
</evidence>
<keyword evidence="11" id="KW-1185">Reference proteome</keyword>
<gene>
    <name evidence="10" type="ORF">RUM44_001477</name>
</gene>
<evidence type="ECO:0000256" key="2">
    <source>
        <dbReference type="ARBA" id="ARBA00022723"/>
    </source>
</evidence>
<evidence type="ECO:0000259" key="9">
    <source>
        <dbReference type="PROSITE" id="PS50157"/>
    </source>
</evidence>
<dbReference type="PROSITE" id="PS50157">
    <property type="entry name" value="ZINC_FINGER_C2H2_2"/>
    <property type="match status" value="4"/>
</dbReference>
<name>A0ABR1AK47_POLSC</name>
<evidence type="ECO:0000256" key="5">
    <source>
        <dbReference type="ARBA" id="ARBA00022833"/>
    </source>
</evidence>
<evidence type="ECO:0000256" key="3">
    <source>
        <dbReference type="ARBA" id="ARBA00022737"/>
    </source>
</evidence>
<feature type="compositionally biased region" description="Acidic residues" evidence="8">
    <location>
        <begin position="205"/>
        <end position="235"/>
    </location>
</feature>
<evidence type="ECO:0000256" key="8">
    <source>
        <dbReference type="SAM" id="MobiDB-lite"/>
    </source>
</evidence>
<proteinExistence type="predicted"/>
<feature type="domain" description="C2H2-type" evidence="9">
    <location>
        <begin position="485"/>
        <end position="514"/>
    </location>
</feature>
<dbReference type="EMBL" id="JAWJWF010000047">
    <property type="protein sequence ID" value="KAK6621670.1"/>
    <property type="molecule type" value="Genomic_DNA"/>
</dbReference>
<protein>
    <recommendedName>
        <fullName evidence="9">C2H2-type domain-containing protein</fullName>
    </recommendedName>
</protein>
<comment type="caution">
    <text evidence="10">The sequence shown here is derived from an EMBL/GenBank/DDBJ whole genome shotgun (WGS) entry which is preliminary data.</text>
</comment>
<keyword evidence="5" id="KW-0862">Zinc</keyword>
<keyword evidence="2" id="KW-0479">Metal-binding</keyword>
<accession>A0ABR1AK47</accession>
<reference evidence="10 11" key="1">
    <citation type="submission" date="2023-09" db="EMBL/GenBank/DDBJ databases">
        <title>Genomes of two closely related lineages of the louse Polyplax serrata with different host specificities.</title>
        <authorList>
            <person name="Martinu J."/>
            <person name="Tarabai H."/>
            <person name="Stefka J."/>
            <person name="Hypsa V."/>
        </authorList>
    </citation>
    <scope>NUCLEOTIDE SEQUENCE [LARGE SCALE GENOMIC DNA]</scope>
    <source>
        <strain evidence="10">98ZLc_SE</strain>
    </source>
</reference>
<evidence type="ECO:0000256" key="6">
    <source>
        <dbReference type="ARBA" id="ARBA00023242"/>
    </source>
</evidence>
<feature type="region of interest" description="Disordered" evidence="8">
    <location>
        <begin position="199"/>
        <end position="244"/>
    </location>
</feature>
<feature type="domain" description="C2H2-type" evidence="9">
    <location>
        <begin position="543"/>
        <end position="570"/>
    </location>
</feature>
<dbReference type="PANTHER" id="PTHR24394">
    <property type="entry name" value="ZINC FINGER PROTEIN"/>
    <property type="match status" value="1"/>
</dbReference>
<dbReference type="SMART" id="SM00355">
    <property type="entry name" value="ZnF_C2H2"/>
    <property type="match status" value="4"/>
</dbReference>
<dbReference type="Gene3D" id="3.30.160.60">
    <property type="entry name" value="Classic Zinc Finger"/>
    <property type="match status" value="3"/>
</dbReference>
<dbReference type="InterPro" id="IPR036236">
    <property type="entry name" value="Znf_C2H2_sf"/>
</dbReference>